<protein>
    <submittedName>
        <fullName evidence="1">Uncharacterized protein</fullName>
    </submittedName>
</protein>
<organism evidence="1">
    <name type="scientific">uncultured marine virus</name>
    <dbReference type="NCBI Taxonomy" id="186617"/>
    <lineage>
        <taxon>Viruses</taxon>
        <taxon>environmental samples</taxon>
    </lineage>
</organism>
<proteinExistence type="predicted"/>
<reference evidence="1" key="1">
    <citation type="journal article" date="2015" name="Front. Microbiol.">
        <title>Combining genomic sequencing methods to explore viral diversity and reveal potential virus-host interactions.</title>
        <authorList>
            <person name="Chow C.E."/>
            <person name="Winget D.M."/>
            <person name="White R.A.III."/>
            <person name="Hallam S.J."/>
            <person name="Suttle C.A."/>
        </authorList>
    </citation>
    <scope>NUCLEOTIDE SEQUENCE</scope>
    <source>
        <strain evidence="1">Oxic1_2</strain>
    </source>
</reference>
<name>A0A0F7L710_9VIRU</name>
<accession>A0A0F7L710</accession>
<reference evidence="1" key="2">
    <citation type="submission" date="2015-03" db="EMBL/GenBank/DDBJ databases">
        <authorList>
            <person name="Chow C.-E.T."/>
            <person name="Winget D.M."/>
            <person name="White R.A.III."/>
            <person name="Hallam S.J."/>
            <person name="Suttle C.A."/>
        </authorList>
    </citation>
    <scope>NUCLEOTIDE SEQUENCE</scope>
    <source>
        <strain evidence="1">Oxic1_2</strain>
    </source>
</reference>
<sequence>MQQDLGHYYLVYKIDVDFVYLRVCLYLLHLNRQLLLLKLAYHLNHHFLIHHLHLT</sequence>
<dbReference type="EMBL" id="KR029597">
    <property type="protein sequence ID" value="AKH47715.1"/>
    <property type="molecule type" value="Genomic_DNA"/>
</dbReference>
<evidence type="ECO:0000313" key="1">
    <source>
        <dbReference type="EMBL" id="AKH47715.1"/>
    </source>
</evidence>